<accession>A0A6J5ZR15</accession>
<proteinExistence type="predicted"/>
<gene>
    <name evidence="1" type="ORF">UFOPK3547_01011</name>
</gene>
<sequence>MVKLQSGQGLGFQDCDLADRHWSRLVVAATKPGCGDFDHVVGELPAAGLRGALRVAACKGLKARKAKESLDDVGLCGEELLAPQSKPVNQAVHKTVGAERVEGRGSLLVELEKGKDPLARLGWDLRRFGRRHQRADHVELASPRDLNAARKVDGAEFDRWTRQRPHGRTRVRRVRQETQPGQHVLDLGAAEQLVGGAQLVRNHPFVKRCRDLAPLTAQRVNHHDDRFGRASVVDQALNVGGNRLRFGARAAALPAADFAARPAGQRYRGRGFQHRRRSRHDRLRATQRDRQLKPLCVEALGDLLRRWAVFERRCGGVFGNHDALCQL</sequence>
<dbReference type="AlphaFoldDB" id="A0A6J5ZR15"/>
<evidence type="ECO:0000313" key="1">
    <source>
        <dbReference type="EMBL" id="CAB4344961.1"/>
    </source>
</evidence>
<protein>
    <submittedName>
        <fullName evidence="1">Unannotated protein</fullName>
    </submittedName>
</protein>
<reference evidence="1" key="1">
    <citation type="submission" date="2020-05" db="EMBL/GenBank/DDBJ databases">
        <authorList>
            <person name="Chiriac C."/>
            <person name="Salcher M."/>
            <person name="Ghai R."/>
            <person name="Kavagutti S V."/>
        </authorList>
    </citation>
    <scope>NUCLEOTIDE SEQUENCE</scope>
</reference>
<organism evidence="1">
    <name type="scientific">freshwater metagenome</name>
    <dbReference type="NCBI Taxonomy" id="449393"/>
    <lineage>
        <taxon>unclassified sequences</taxon>
        <taxon>metagenomes</taxon>
        <taxon>ecological metagenomes</taxon>
    </lineage>
</organism>
<dbReference type="EMBL" id="CAESAN010000079">
    <property type="protein sequence ID" value="CAB4344961.1"/>
    <property type="molecule type" value="Genomic_DNA"/>
</dbReference>
<name>A0A6J5ZR15_9ZZZZ</name>